<reference evidence="3 4" key="1">
    <citation type="journal article" date="2021" name="Commun. Biol.">
        <title>The genome of Shorea leprosula (Dipterocarpaceae) highlights the ecological relevance of drought in aseasonal tropical rainforests.</title>
        <authorList>
            <person name="Ng K.K.S."/>
            <person name="Kobayashi M.J."/>
            <person name="Fawcett J.A."/>
            <person name="Hatakeyama M."/>
            <person name="Paape T."/>
            <person name="Ng C.H."/>
            <person name="Ang C.C."/>
            <person name="Tnah L.H."/>
            <person name="Lee C.T."/>
            <person name="Nishiyama T."/>
            <person name="Sese J."/>
            <person name="O'Brien M.J."/>
            <person name="Copetti D."/>
            <person name="Mohd Noor M.I."/>
            <person name="Ong R.C."/>
            <person name="Putra M."/>
            <person name="Sireger I.Z."/>
            <person name="Indrioko S."/>
            <person name="Kosugi Y."/>
            <person name="Izuno A."/>
            <person name="Isagi Y."/>
            <person name="Lee S.L."/>
            <person name="Shimizu K.K."/>
        </authorList>
    </citation>
    <scope>NUCLEOTIDE SEQUENCE [LARGE SCALE GENOMIC DNA]</scope>
    <source>
        <strain evidence="3">214</strain>
    </source>
</reference>
<evidence type="ECO:0000256" key="1">
    <source>
        <dbReference type="SAM" id="MobiDB-lite"/>
    </source>
</evidence>
<dbReference type="Proteomes" id="UP001054252">
    <property type="component" value="Unassembled WGS sequence"/>
</dbReference>
<accession>A0AAV5JIU4</accession>
<evidence type="ECO:0000313" key="4">
    <source>
        <dbReference type="Proteomes" id="UP001054252"/>
    </source>
</evidence>
<keyword evidence="2" id="KW-1133">Transmembrane helix</keyword>
<dbReference type="AlphaFoldDB" id="A0AAV5JIU4"/>
<dbReference type="EMBL" id="BPVZ01000036">
    <property type="protein sequence ID" value="GKV12361.1"/>
    <property type="molecule type" value="Genomic_DNA"/>
</dbReference>
<keyword evidence="2" id="KW-0472">Membrane</keyword>
<name>A0AAV5JIU4_9ROSI</name>
<keyword evidence="2" id="KW-0812">Transmembrane</keyword>
<sequence>MARHCQTEKEQKQVKKKSLAGRGSMVGRKREENRRVRGISRVLLLYVLLGYTYSAKSQREDMYVCSLYL</sequence>
<organism evidence="3 4">
    <name type="scientific">Rubroshorea leprosula</name>
    <dbReference type="NCBI Taxonomy" id="152421"/>
    <lineage>
        <taxon>Eukaryota</taxon>
        <taxon>Viridiplantae</taxon>
        <taxon>Streptophyta</taxon>
        <taxon>Embryophyta</taxon>
        <taxon>Tracheophyta</taxon>
        <taxon>Spermatophyta</taxon>
        <taxon>Magnoliopsida</taxon>
        <taxon>eudicotyledons</taxon>
        <taxon>Gunneridae</taxon>
        <taxon>Pentapetalae</taxon>
        <taxon>rosids</taxon>
        <taxon>malvids</taxon>
        <taxon>Malvales</taxon>
        <taxon>Dipterocarpaceae</taxon>
        <taxon>Rubroshorea</taxon>
    </lineage>
</organism>
<evidence type="ECO:0000313" key="3">
    <source>
        <dbReference type="EMBL" id="GKV12361.1"/>
    </source>
</evidence>
<feature type="transmembrane region" description="Helical" evidence="2">
    <location>
        <begin position="38"/>
        <end position="54"/>
    </location>
</feature>
<keyword evidence="4" id="KW-1185">Reference proteome</keyword>
<protein>
    <submittedName>
        <fullName evidence="3">Uncharacterized protein</fullName>
    </submittedName>
</protein>
<proteinExistence type="predicted"/>
<feature type="region of interest" description="Disordered" evidence="1">
    <location>
        <begin position="1"/>
        <end position="32"/>
    </location>
</feature>
<gene>
    <name evidence="3" type="ORF">SLEP1_g23516</name>
</gene>
<comment type="caution">
    <text evidence="3">The sequence shown here is derived from an EMBL/GenBank/DDBJ whole genome shotgun (WGS) entry which is preliminary data.</text>
</comment>
<evidence type="ECO:0000256" key="2">
    <source>
        <dbReference type="SAM" id="Phobius"/>
    </source>
</evidence>
<feature type="compositionally biased region" description="Basic and acidic residues" evidence="1">
    <location>
        <begin position="1"/>
        <end position="13"/>
    </location>
</feature>